<feature type="domain" description="ABC transmembrane type-2" evidence="6">
    <location>
        <begin position="26"/>
        <end position="252"/>
    </location>
</feature>
<dbReference type="Proteomes" id="UP000282076">
    <property type="component" value="Unassembled WGS sequence"/>
</dbReference>
<organism evidence="7 8">
    <name type="scientific">Cohnella endophytica</name>
    <dbReference type="NCBI Taxonomy" id="2419778"/>
    <lineage>
        <taxon>Bacteria</taxon>
        <taxon>Bacillati</taxon>
        <taxon>Bacillota</taxon>
        <taxon>Bacilli</taxon>
        <taxon>Bacillales</taxon>
        <taxon>Paenibacillaceae</taxon>
        <taxon>Cohnella</taxon>
    </lineage>
</organism>
<evidence type="ECO:0000256" key="3">
    <source>
        <dbReference type="ARBA" id="ARBA00022989"/>
    </source>
</evidence>
<gene>
    <name evidence="7" type="ORF">D7Z26_21825</name>
</gene>
<dbReference type="InterPro" id="IPR051784">
    <property type="entry name" value="Nod_factor_ABC_transporter"/>
</dbReference>
<proteinExistence type="inferred from homology"/>
<evidence type="ECO:0000256" key="1">
    <source>
        <dbReference type="ARBA" id="ARBA00004141"/>
    </source>
</evidence>
<dbReference type="PIRSF" id="PIRSF006648">
    <property type="entry name" value="DrrB"/>
    <property type="match status" value="1"/>
</dbReference>
<dbReference type="AlphaFoldDB" id="A0A494XAK7"/>
<keyword evidence="3 5" id="KW-1133">Transmembrane helix</keyword>
<dbReference type="Pfam" id="PF01061">
    <property type="entry name" value="ABC2_membrane"/>
    <property type="match status" value="1"/>
</dbReference>
<dbReference type="GO" id="GO:0043190">
    <property type="term" value="C:ATP-binding cassette (ABC) transporter complex"/>
    <property type="evidence" value="ECO:0007669"/>
    <property type="project" value="InterPro"/>
</dbReference>
<dbReference type="RefSeq" id="WP_120979148.1">
    <property type="nucleotide sequence ID" value="NZ_RBZM01000010.1"/>
</dbReference>
<dbReference type="PROSITE" id="PS51012">
    <property type="entry name" value="ABC_TM2"/>
    <property type="match status" value="1"/>
</dbReference>
<dbReference type="InterPro" id="IPR013525">
    <property type="entry name" value="ABC2_TM"/>
</dbReference>
<sequence length="256" mass="27921">MKLIHFLGDTAVMSGRVIRHSTRSIDTIITVIAMPIMIMLLFVYIFGGAMNTGDVSYINYILPGILLFCIASGVAYSSLRINNDLTKGVFERFHSMPIAKASILGGHVVASLVFNVVSLLAIFLVAFGMGFRPQADVLGWVLAIVILLLSVLAFIWIAVTFGLLAKSYEGAGVFSYILMLLLFVSSAFAPTDSMPAVIRVFAKYQPMTPLIESIRSLLLGGTADKTTLSAVLWSLAILGIFCASAMRVYKRRMKYT</sequence>
<feature type="transmembrane region" description="Helical" evidence="5">
    <location>
        <begin position="171"/>
        <end position="189"/>
    </location>
</feature>
<comment type="similarity">
    <text evidence="5">Belongs to the ABC-2 integral membrane protein family.</text>
</comment>
<keyword evidence="5" id="KW-1003">Cell membrane</keyword>
<feature type="transmembrane region" description="Helical" evidence="5">
    <location>
        <begin position="25"/>
        <end position="45"/>
    </location>
</feature>
<comment type="caution">
    <text evidence="7">The sequence shown here is derived from an EMBL/GenBank/DDBJ whole genome shotgun (WGS) entry which is preliminary data.</text>
</comment>
<feature type="transmembrane region" description="Helical" evidence="5">
    <location>
        <begin position="57"/>
        <end position="77"/>
    </location>
</feature>
<feature type="transmembrane region" description="Helical" evidence="5">
    <location>
        <begin position="137"/>
        <end position="164"/>
    </location>
</feature>
<evidence type="ECO:0000259" key="6">
    <source>
        <dbReference type="PROSITE" id="PS51012"/>
    </source>
</evidence>
<comment type="subcellular location">
    <subcellularLocation>
        <location evidence="5">Cell membrane</location>
        <topology evidence="5">Multi-pass membrane protein</topology>
    </subcellularLocation>
    <subcellularLocation>
        <location evidence="1">Membrane</location>
        <topology evidence="1">Multi-pass membrane protein</topology>
    </subcellularLocation>
</comment>
<evidence type="ECO:0000256" key="2">
    <source>
        <dbReference type="ARBA" id="ARBA00022692"/>
    </source>
</evidence>
<evidence type="ECO:0000256" key="4">
    <source>
        <dbReference type="ARBA" id="ARBA00023136"/>
    </source>
</evidence>
<dbReference type="PANTHER" id="PTHR43229">
    <property type="entry name" value="NODULATION PROTEIN J"/>
    <property type="match status" value="1"/>
</dbReference>
<evidence type="ECO:0000256" key="5">
    <source>
        <dbReference type="RuleBase" id="RU361157"/>
    </source>
</evidence>
<evidence type="ECO:0000313" key="7">
    <source>
        <dbReference type="EMBL" id="RKP47857.1"/>
    </source>
</evidence>
<protein>
    <recommendedName>
        <fullName evidence="5">Transport permease protein</fullName>
    </recommendedName>
</protein>
<dbReference type="PANTHER" id="PTHR43229:SF2">
    <property type="entry name" value="NODULATION PROTEIN J"/>
    <property type="match status" value="1"/>
</dbReference>
<reference evidence="7 8" key="1">
    <citation type="submission" date="2018-10" db="EMBL/GenBank/DDBJ databases">
        <title>Cohnella sp. M2MS4P-1, whole genome shotgun sequence.</title>
        <authorList>
            <person name="Tuo L."/>
        </authorList>
    </citation>
    <scope>NUCLEOTIDE SEQUENCE [LARGE SCALE GENOMIC DNA]</scope>
    <source>
        <strain evidence="7 8">M2MS4P-1</strain>
    </source>
</reference>
<dbReference type="OrthoDB" id="670210at2"/>
<dbReference type="GO" id="GO:0140359">
    <property type="term" value="F:ABC-type transporter activity"/>
    <property type="evidence" value="ECO:0007669"/>
    <property type="project" value="InterPro"/>
</dbReference>
<dbReference type="EMBL" id="RBZM01000010">
    <property type="protein sequence ID" value="RKP47857.1"/>
    <property type="molecule type" value="Genomic_DNA"/>
</dbReference>
<keyword evidence="8" id="KW-1185">Reference proteome</keyword>
<dbReference type="InterPro" id="IPR000412">
    <property type="entry name" value="ABC_2_transport"/>
</dbReference>
<keyword evidence="2 5" id="KW-0812">Transmembrane</keyword>
<evidence type="ECO:0000313" key="8">
    <source>
        <dbReference type="Proteomes" id="UP000282076"/>
    </source>
</evidence>
<name>A0A494XAK7_9BACL</name>
<feature type="transmembrane region" description="Helical" evidence="5">
    <location>
        <begin position="230"/>
        <end position="249"/>
    </location>
</feature>
<dbReference type="InterPro" id="IPR047817">
    <property type="entry name" value="ABC2_TM_bact-type"/>
</dbReference>
<feature type="transmembrane region" description="Helical" evidence="5">
    <location>
        <begin position="98"/>
        <end position="131"/>
    </location>
</feature>
<keyword evidence="4 5" id="KW-0472">Membrane</keyword>
<accession>A0A494XAK7</accession>
<keyword evidence="5" id="KW-0813">Transport</keyword>